<evidence type="ECO:0000313" key="2">
    <source>
        <dbReference type="Proteomes" id="UP000751190"/>
    </source>
</evidence>
<accession>A0A8J5XUT0</accession>
<dbReference type="AlphaFoldDB" id="A0A8J5XUT0"/>
<reference evidence="1" key="1">
    <citation type="submission" date="2021-05" db="EMBL/GenBank/DDBJ databases">
        <title>The genome of the haptophyte Pavlova lutheri (Diacronema luteri, Pavlovales) - a model for lipid biosynthesis in eukaryotic algae.</title>
        <authorList>
            <person name="Hulatt C.J."/>
            <person name="Posewitz M.C."/>
        </authorList>
    </citation>
    <scope>NUCLEOTIDE SEQUENCE</scope>
    <source>
        <strain evidence="1">NIVA-4/92</strain>
    </source>
</reference>
<dbReference type="EMBL" id="JAGTXO010000001">
    <property type="protein sequence ID" value="KAG8470999.1"/>
    <property type="molecule type" value="Genomic_DNA"/>
</dbReference>
<gene>
    <name evidence="1" type="ORF">KFE25_009420</name>
</gene>
<name>A0A8J5XUT0_DIALT</name>
<dbReference type="OrthoDB" id="10447560at2759"/>
<sequence length="442" mass="48488">MLPQRAPTSGACVEVFRADRGWRKGVILERCEHTLTFTVDFGRGHRREIHPIADVWRLEDDGAAQVAGIRVGTRVSIFWPGEGVCFAGRIASHNSAQHLWLVLYDDGDSRWHDLRTTLWAANGDAAELENRVQRLYIPVHTRARARAAPAASAPTRLAAGLCGMQIDFFPAGVVRLRGALDGAEQEALVDNALIAGFLHRVTTMDALYTSAPGQPDIKLHWNYYTPPPDDQPPPLGALELSSRMLRIIRERLWDAQRAEETLSAVPPAQREPLRVPPPRDLEVGSLLGITYRFSDSMHWHTDMASQAGWCATLSIGAPAEFEYVPQPCDASAKSRSATRARTDAIRLRLANGDVLLFNGGRLQHRIVTLAPVEIGDDDDGAWRCAPLGAGVARLVIQARPFGASHAHTYPALLEAGYAPPDELRTRGRAVLDACAPCAKRAR</sequence>
<dbReference type="Proteomes" id="UP000751190">
    <property type="component" value="Unassembled WGS sequence"/>
</dbReference>
<dbReference type="Gene3D" id="2.30.30.140">
    <property type="match status" value="1"/>
</dbReference>
<dbReference type="CDD" id="cd20404">
    <property type="entry name" value="Tudor_Agenet_AtEML-like"/>
    <property type="match status" value="1"/>
</dbReference>
<evidence type="ECO:0000313" key="1">
    <source>
        <dbReference type="EMBL" id="KAG8470999.1"/>
    </source>
</evidence>
<dbReference type="SUPFAM" id="SSF51197">
    <property type="entry name" value="Clavaminate synthase-like"/>
    <property type="match status" value="1"/>
</dbReference>
<dbReference type="Gene3D" id="2.60.120.590">
    <property type="entry name" value="Alpha-ketoglutarate-dependent dioxygenase AlkB-like"/>
    <property type="match status" value="1"/>
</dbReference>
<comment type="caution">
    <text evidence="1">The sequence shown here is derived from an EMBL/GenBank/DDBJ whole genome shotgun (WGS) entry which is preliminary data.</text>
</comment>
<organism evidence="1 2">
    <name type="scientific">Diacronema lutheri</name>
    <name type="common">Unicellular marine alga</name>
    <name type="synonym">Monochrysis lutheri</name>
    <dbReference type="NCBI Taxonomy" id="2081491"/>
    <lineage>
        <taxon>Eukaryota</taxon>
        <taxon>Haptista</taxon>
        <taxon>Haptophyta</taxon>
        <taxon>Pavlovophyceae</taxon>
        <taxon>Pavlovales</taxon>
        <taxon>Pavlovaceae</taxon>
        <taxon>Diacronema</taxon>
    </lineage>
</organism>
<proteinExistence type="predicted"/>
<dbReference type="InterPro" id="IPR037151">
    <property type="entry name" value="AlkB-like_sf"/>
</dbReference>
<protein>
    <submittedName>
        <fullName evidence="1">Uncharacterized protein</fullName>
    </submittedName>
</protein>
<keyword evidence="2" id="KW-1185">Reference proteome</keyword>